<name>A0A7G9YY47_9EURY</name>
<organism evidence="8">
    <name type="scientific">Candidatus Methanophagaceae archaeon ANME-1 ERB6</name>
    <dbReference type="NCBI Taxonomy" id="2759912"/>
    <lineage>
        <taxon>Archaea</taxon>
        <taxon>Methanobacteriati</taxon>
        <taxon>Methanobacteriota</taxon>
        <taxon>Stenosarchaea group</taxon>
        <taxon>Methanomicrobia</taxon>
        <taxon>Candidatus Methanophagales</taxon>
        <taxon>Candidatus Methanophagaceae</taxon>
    </lineage>
</organism>
<gene>
    <name evidence="8" type="primary">mdtD</name>
    <name evidence="8" type="ORF">IEHOEKMD_00002</name>
    <name evidence="9" type="ORF">MMBEDHBC_00030</name>
</gene>
<feature type="transmembrane region" description="Helical" evidence="6">
    <location>
        <begin position="380"/>
        <end position="399"/>
    </location>
</feature>
<feature type="transmembrane region" description="Helical" evidence="6">
    <location>
        <begin position="313"/>
        <end position="333"/>
    </location>
</feature>
<evidence type="ECO:0000256" key="2">
    <source>
        <dbReference type="ARBA" id="ARBA00022475"/>
    </source>
</evidence>
<feature type="transmembrane region" description="Helical" evidence="6">
    <location>
        <begin position="140"/>
        <end position="162"/>
    </location>
</feature>
<sequence length="416" mass="45616">MNKETGEAFTASERRRVFWLVLVLIPLSWTSIKIVLPALPELGNVFHSTAGVKLSVSLYLIFFACSQPVWGGIVQKTSCRQTLFYSLVVTMTGTLIAMSSFNLPLYLLGRTLEGVGMGAASPIGRTLFTDVFGRKELARRMGVISGCAAIMPAVAPITGGYLMTYIDWRAIFGFFLLLCVAYFYFAFRWLPETRIKPVDEGVVTTRKLIGTYISILRNTHYWGYILPYAALTGGLLGYYSAMPFWYYSQLGIAEDTFAYFAIPTVGMYLIGLIVAGFLIKKIDLEEILFLGMLLAFCTAVVTILLAILKVSGVASIVGVLSLYGFSAGLVSPNANAGVLVKFKKVAAPTAALIAVGLFSSASLTSIVTMNLYIKDTLWPVAGYLGTLSLIGLAASYFWVWRPYRGKKGTIYKSLYF</sequence>
<dbReference type="Pfam" id="PF07690">
    <property type="entry name" value="MFS_1"/>
    <property type="match status" value="1"/>
</dbReference>
<feature type="transmembrane region" description="Helical" evidence="6">
    <location>
        <begin position="107"/>
        <end position="128"/>
    </location>
</feature>
<keyword evidence="2" id="KW-1003">Cell membrane</keyword>
<dbReference type="PANTHER" id="PTHR43124">
    <property type="entry name" value="PURINE EFFLUX PUMP PBUE"/>
    <property type="match status" value="1"/>
</dbReference>
<dbReference type="InterPro" id="IPR020846">
    <property type="entry name" value="MFS_dom"/>
</dbReference>
<proteinExistence type="predicted"/>
<evidence type="ECO:0000313" key="8">
    <source>
        <dbReference type="EMBL" id="QNO52931.1"/>
    </source>
</evidence>
<dbReference type="Gene3D" id="1.20.1720.10">
    <property type="entry name" value="Multidrug resistance protein D"/>
    <property type="match status" value="1"/>
</dbReference>
<dbReference type="InterPro" id="IPR036259">
    <property type="entry name" value="MFS_trans_sf"/>
</dbReference>
<protein>
    <submittedName>
        <fullName evidence="8">Putative multidrug resistance protein MdtD</fullName>
    </submittedName>
</protein>
<feature type="transmembrane region" description="Helical" evidence="6">
    <location>
        <begin position="56"/>
        <end position="74"/>
    </location>
</feature>
<dbReference type="GO" id="GO:0022857">
    <property type="term" value="F:transmembrane transporter activity"/>
    <property type="evidence" value="ECO:0007669"/>
    <property type="project" value="InterPro"/>
</dbReference>
<dbReference type="PANTHER" id="PTHR43124:SF3">
    <property type="entry name" value="CHLORAMPHENICOL EFFLUX PUMP RV0191"/>
    <property type="match status" value="1"/>
</dbReference>
<evidence type="ECO:0000256" key="5">
    <source>
        <dbReference type="ARBA" id="ARBA00023136"/>
    </source>
</evidence>
<evidence type="ECO:0000259" key="7">
    <source>
        <dbReference type="PROSITE" id="PS50850"/>
    </source>
</evidence>
<dbReference type="EMBL" id="MT631526">
    <property type="protein sequence ID" value="QNO52931.1"/>
    <property type="molecule type" value="Genomic_DNA"/>
</dbReference>
<feature type="transmembrane region" description="Helical" evidence="6">
    <location>
        <begin position="83"/>
        <end position="101"/>
    </location>
</feature>
<dbReference type="GO" id="GO:0005886">
    <property type="term" value="C:plasma membrane"/>
    <property type="evidence" value="ECO:0007669"/>
    <property type="project" value="UniProtKB-SubCell"/>
</dbReference>
<keyword evidence="4 6" id="KW-1133">Transmembrane helix</keyword>
<comment type="subcellular location">
    <subcellularLocation>
        <location evidence="1">Cell membrane</location>
        <topology evidence="1">Multi-pass membrane protein</topology>
    </subcellularLocation>
</comment>
<evidence type="ECO:0000313" key="9">
    <source>
        <dbReference type="EMBL" id="QNO53975.1"/>
    </source>
</evidence>
<feature type="transmembrane region" description="Helical" evidence="6">
    <location>
        <begin position="221"/>
        <end position="245"/>
    </location>
</feature>
<dbReference type="AlphaFoldDB" id="A0A7G9YY47"/>
<feature type="transmembrane region" description="Helical" evidence="6">
    <location>
        <begin position="286"/>
        <end position="307"/>
    </location>
</feature>
<accession>A0A7G9YY47</accession>
<dbReference type="InterPro" id="IPR011701">
    <property type="entry name" value="MFS"/>
</dbReference>
<dbReference type="EMBL" id="MT631556">
    <property type="protein sequence ID" value="QNO53975.1"/>
    <property type="molecule type" value="Genomic_DNA"/>
</dbReference>
<reference evidence="8" key="1">
    <citation type="submission" date="2020-06" db="EMBL/GenBank/DDBJ databases">
        <title>Unique genomic features of the anaerobic methanotrophic archaea.</title>
        <authorList>
            <person name="Chadwick G.L."/>
            <person name="Skennerton C.T."/>
            <person name="Laso-Perez R."/>
            <person name="Leu A.O."/>
            <person name="Speth D.R."/>
            <person name="Yu H."/>
            <person name="Morgan-Lang C."/>
            <person name="Hatzenpichler R."/>
            <person name="Goudeau D."/>
            <person name="Malmstrom R."/>
            <person name="Brazelton W.J."/>
            <person name="Woyke T."/>
            <person name="Hallam S.J."/>
            <person name="Tyson G.W."/>
            <person name="Wegener G."/>
            <person name="Boetius A."/>
            <person name="Orphan V."/>
        </authorList>
    </citation>
    <scope>NUCLEOTIDE SEQUENCE</scope>
</reference>
<keyword evidence="5 6" id="KW-0472">Membrane</keyword>
<feature type="transmembrane region" description="Helical" evidence="6">
    <location>
        <begin position="257"/>
        <end position="279"/>
    </location>
</feature>
<feature type="domain" description="Major facilitator superfamily (MFS) profile" evidence="7">
    <location>
        <begin position="17"/>
        <end position="403"/>
    </location>
</feature>
<evidence type="ECO:0000256" key="3">
    <source>
        <dbReference type="ARBA" id="ARBA00022692"/>
    </source>
</evidence>
<evidence type="ECO:0000256" key="1">
    <source>
        <dbReference type="ARBA" id="ARBA00004651"/>
    </source>
</evidence>
<feature type="transmembrane region" description="Helical" evidence="6">
    <location>
        <begin position="345"/>
        <end position="368"/>
    </location>
</feature>
<evidence type="ECO:0000256" key="4">
    <source>
        <dbReference type="ARBA" id="ARBA00022989"/>
    </source>
</evidence>
<dbReference type="SUPFAM" id="SSF103473">
    <property type="entry name" value="MFS general substrate transporter"/>
    <property type="match status" value="1"/>
</dbReference>
<keyword evidence="3 6" id="KW-0812">Transmembrane</keyword>
<feature type="transmembrane region" description="Helical" evidence="6">
    <location>
        <begin position="17"/>
        <end position="36"/>
    </location>
</feature>
<feature type="transmembrane region" description="Helical" evidence="6">
    <location>
        <begin position="168"/>
        <end position="187"/>
    </location>
</feature>
<evidence type="ECO:0000256" key="6">
    <source>
        <dbReference type="SAM" id="Phobius"/>
    </source>
</evidence>
<dbReference type="InterPro" id="IPR050189">
    <property type="entry name" value="MFS_Efflux_Transporters"/>
</dbReference>
<dbReference type="PROSITE" id="PS50850">
    <property type="entry name" value="MFS"/>
    <property type="match status" value="1"/>
</dbReference>